<feature type="coiled-coil region" evidence="7">
    <location>
        <begin position="248"/>
        <end position="278"/>
    </location>
</feature>
<feature type="domain" description="YjeF C-terminal" evidence="8">
    <location>
        <begin position="97"/>
        <end position="480"/>
    </location>
</feature>
<dbReference type="PANTHER" id="PTHR12592">
    <property type="entry name" value="ATP-DEPENDENT (S)-NAD(P)H-HYDRATE DEHYDRATASE FAMILY MEMBER"/>
    <property type="match status" value="1"/>
</dbReference>
<keyword evidence="6" id="KW-0597">Phosphoprotein</keyword>
<protein>
    <recommendedName>
        <fullName evidence="6">ATP-dependent (S)-NAD(P)H-hydrate dehydratase</fullName>
        <ecNumber evidence="6">4.2.1.93</ecNumber>
    </recommendedName>
    <alternativeName>
        <fullName evidence="6">ATP-dependent NAD(P)HX dehydratase</fullName>
    </alternativeName>
</protein>
<dbReference type="EC" id="4.2.1.93" evidence="6"/>
<comment type="cofactor">
    <cofactor evidence="6">
        <name>Mg(2+)</name>
        <dbReference type="ChEBI" id="CHEBI:18420"/>
    </cofactor>
</comment>
<evidence type="ECO:0000313" key="9">
    <source>
        <dbReference type="EMBL" id="KAK1740368.1"/>
    </source>
</evidence>
<evidence type="ECO:0000256" key="3">
    <source>
        <dbReference type="ARBA" id="ARBA00022857"/>
    </source>
</evidence>
<dbReference type="Proteomes" id="UP001224775">
    <property type="component" value="Unassembled WGS sequence"/>
</dbReference>
<dbReference type="HAMAP" id="MF_01965">
    <property type="entry name" value="NADHX_dehydratase"/>
    <property type="match status" value="1"/>
</dbReference>
<proteinExistence type="inferred from homology"/>
<name>A0AAD9DC47_9STRA</name>
<dbReference type="PROSITE" id="PS01050">
    <property type="entry name" value="YJEF_C_2"/>
    <property type="match status" value="1"/>
</dbReference>
<dbReference type="EMBL" id="JATAAI010000016">
    <property type="protein sequence ID" value="KAK1740368.1"/>
    <property type="molecule type" value="Genomic_DNA"/>
</dbReference>
<feature type="binding site" evidence="6">
    <location>
        <begin position="401"/>
        <end position="410"/>
    </location>
    <ligand>
        <name>ATP</name>
        <dbReference type="ChEBI" id="CHEBI:30616"/>
    </ligand>
</feature>
<dbReference type="InterPro" id="IPR017953">
    <property type="entry name" value="Carbohydrate_kinase_pred_CS"/>
</dbReference>
<feature type="binding site" evidence="6">
    <location>
        <position position="411"/>
    </location>
    <ligand>
        <name>(6S)-NADPHX</name>
        <dbReference type="ChEBI" id="CHEBI:64076"/>
    </ligand>
</feature>
<dbReference type="InterPro" id="IPR029056">
    <property type="entry name" value="Ribokinase-like"/>
</dbReference>
<keyword evidence="5 6" id="KW-0456">Lyase</keyword>
<evidence type="ECO:0000256" key="4">
    <source>
        <dbReference type="ARBA" id="ARBA00023027"/>
    </source>
</evidence>
<dbReference type="Gene3D" id="3.40.1190.20">
    <property type="match status" value="2"/>
</dbReference>
<dbReference type="GO" id="GO:0046496">
    <property type="term" value="P:nicotinamide nucleotide metabolic process"/>
    <property type="evidence" value="ECO:0007669"/>
    <property type="project" value="UniProtKB-UniRule"/>
</dbReference>
<dbReference type="PROSITE" id="PS51383">
    <property type="entry name" value="YJEF_C_3"/>
    <property type="match status" value="1"/>
</dbReference>
<comment type="similarity">
    <text evidence="6">Belongs to the NnrD/CARKD family.</text>
</comment>
<dbReference type="GO" id="GO:0047453">
    <property type="term" value="F:ATP-dependent NAD(P)H-hydrate dehydratase activity"/>
    <property type="evidence" value="ECO:0007669"/>
    <property type="project" value="UniProtKB-UniRule"/>
</dbReference>
<dbReference type="InterPro" id="IPR000631">
    <property type="entry name" value="CARKD"/>
</dbReference>
<comment type="catalytic activity">
    <reaction evidence="6">
        <text>(6S)-NADHX + ATP = ADP + phosphate + NADH + H(+)</text>
        <dbReference type="Rhea" id="RHEA:19017"/>
        <dbReference type="ChEBI" id="CHEBI:15378"/>
        <dbReference type="ChEBI" id="CHEBI:30616"/>
        <dbReference type="ChEBI" id="CHEBI:43474"/>
        <dbReference type="ChEBI" id="CHEBI:57945"/>
        <dbReference type="ChEBI" id="CHEBI:64074"/>
        <dbReference type="ChEBI" id="CHEBI:456216"/>
        <dbReference type="EC" id="4.2.1.93"/>
    </reaction>
</comment>
<evidence type="ECO:0000256" key="7">
    <source>
        <dbReference type="SAM" id="Coils"/>
    </source>
</evidence>
<comment type="caution">
    <text evidence="9">The sequence shown here is derived from an EMBL/GenBank/DDBJ whole genome shotgun (WGS) entry which is preliminary data.</text>
</comment>
<organism evidence="9 10">
    <name type="scientific">Skeletonema marinoi</name>
    <dbReference type="NCBI Taxonomy" id="267567"/>
    <lineage>
        <taxon>Eukaryota</taxon>
        <taxon>Sar</taxon>
        <taxon>Stramenopiles</taxon>
        <taxon>Ochrophyta</taxon>
        <taxon>Bacillariophyta</taxon>
        <taxon>Coscinodiscophyceae</taxon>
        <taxon>Thalassiosirophycidae</taxon>
        <taxon>Thalassiosirales</taxon>
        <taxon>Skeletonemataceae</taxon>
        <taxon>Skeletonema</taxon>
        <taxon>Skeletonema marinoi-dohrnii complex</taxon>
    </lineage>
</organism>
<gene>
    <name evidence="9" type="ORF">QTG54_009318</name>
</gene>
<sequence>MTLVLSYAVNSLHRYMHPKTPLSKRLAVGWLFLISRAAAGFCPSPQPQQSTKFISASAKSSSHHRHSSNISASFKSYNQMSTAHTQKWADVFTHQNSNYSPQYLFPPFSSRSHKGSHGRIAILGGSNKYTGAPYYAAQAALNCGVDLATVFCAAEASVPIKCYSPELMVQGVYSIERFDALLEEEEALLAELEKYKHKNDLITVDNFDNGDDTTSNISLDKLLLEHDDSHNELIQNELLKNVDDTKKMDDIVNKLQKVKQLQESLQELQDRQMEIISKSVRDVVSMFPTLHALCVGPGLGRHPLVFKVVQQVLQRGMESNLTLILDADVLFMLSLEEYRELYEELLKYEGCIMTPNVMEMKRLPSPSSFGSENDKKNIIVEKGHVDAVSRGDVVMQCAEEGGLKRSGGIGDVLAGTISAYMAWNQIIERGNEGGKQQRAFAVWTACCTVKRATKLAFENKRRAMSSRDVLDEICGVIAHMEDDIERR</sequence>
<dbReference type="SUPFAM" id="SSF53613">
    <property type="entry name" value="Ribokinase-like"/>
    <property type="match status" value="1"/>
</dbReference>
<evidence type="ECO:0000313" key="10">
    <source>
        <dbReference type="Proteomes" id="UP001224775"/>
    </source>
</evidence>
<evidence type="ECO:0000256" key="6">
    <source>
        <dbReference type="HAMAP-Rule" id="MF_03157"/>
    </source>
</evidence>
<keyword evidence="3" id="KW-0521">NADP</keyword>
<reference evidence="9" key="1">
    <citation type="submission" date="2023-06" db="EMBL/GenBank/DDBJ databases">
        <title>Survivors Of The Sea: Transcriptome response of Skeletonema marinoi to long-term dormancy.</title>
        <authorList>
            <person name="Pinder M.I.M."/>
            <person name="Kourtchenko O."/>
            <person name="Robertson E.K."/>
            <person name="Larsson T."/>
            <person name="Maumus F."/>
            <person name="Osuna-Cruz C.M."/>
            <person name="Vancaester E."/>
            <person name="Stenow R."/>
            <person name="Vandepoele K."/>
            <person name="Ploug H."/>
            <person name="Bruchert V."/>
            <person name="Godhe A."/>
            <person name="Topel M."/>
        </authorList>
    </citation>
    <scope>NUCLEOTIDE SEQUENCE</scope>
    <source>
        <strain evidence="9">R05AC</strain>
    </source>
</reference>
<keyword evidence="10" id="KW-1185">Reference proteome</keyword>
<dbReference type="GO" id="GO:0110051">
    <property type="term" value="P:metabolite repair"/>
    <property type="evidence" value="ECO:0007669"/>
    <property type="project" value="TreeGrafter"/>
</dbReference>
<dbReference type="GO" id="GO:0005524">
    <property type="term" value="F:ATP binding"/>
    <property type="evidence" value="ECO:0007669"/>
    <property type="project" value="UniProtKB-KW"/>
</dbReference>
<evidence type="ECO:0000259" key="8">
    <source>
        <dbReference type="PROSITE" id="PS51383"/>
    </source>
</evidence>
<evidence type="ECO:0000256" key="5">
    <source>
        <dbReference type="ARBA" id="ARBA00023239"/>
    </source>
</evidence>
<dbReference type="AlphaFoldDB" id="A0AAD9DC47"/>
<feature type="binding site" evidence="6">
    <location>
        <begin position="356"/>
        <end position="362"/>
    </location>
    <ligand>
        <name>(6S)-NADPHX</name>
        <dbReference type="ChEBI" id="CHEBI:64076"/>
    </ligand>
</feature>
<accession>A0AAD9DC47</accession>
<evidence type="ECO:0000256" key="2">
    <source>
        <dbReference type="ARBA" id="ARBA00022840"/>
    </source>
</evidence>
<keyword evidence="4 6" id="KW-0520">NAD</keyword>
<comment type="catalytic activity">
    <reaction evidence="6">
        <text>(6S)-NADPHX + ATP = ADP + phosphate + NADPH + H(+)</text>
        <dbReference type="Rhea" id="RHEA:32231"/>
        <dbReference type="ChEBI" id="CHEBI:15378"/>
        <dbReference type="ChEBI" id="CHEBI:30616"/>
        <dbReference type="ChEBI" id="CHEBI:43474"/>
        <dbReference type="ChEBI" id="CHEBI:57783"/>
        <dbReference type="ChEBI" id="CHEBI:64076"/>
        <dbReference type="ChEBI" id="CHEBI:456216"/>
        <dbReference type="EC" id="4.2.1.93"/>
    </reaction>
</comment>
<keyword evidence="2 6" id="KW-0067">ATP-binding</keyword>
<dbReference type="CDD" id="cd01171">
    <property type="entry name" value="YXKO-related"/>
    <property type="match status" value="1"/>
</dbReference>
<comment type="function">
    <text evidence="6">Catalyzes the dehydration of the S-form of NAD(P)HX at the expense of ATP, which is converted to ADP. Together with NAD(P)HX epimerase, which catalyzes the epimerization of the S- and R-forms, the enzyme allows the repair of both epimers of NAD(P)HX, a damaged form of NAD(P)H that is a result of enzymatic or heat-dependent hydration.</text>
</comment>
<keyword evidence="1 6" id="KW-0547">Nucleotide-binding</keyword>
<dbReference type="PANTHER" id="PTHR12592:SF0">
    <property type="entry name" value="ATP-DEPENDENT (S)-NAD(P)H-HYDRATE DEHYDRATASE"/>
    <property type="match status" value="1"/>
</dbReference>
<evidence type="ECO:0000256" key="1">
    <source>
        <dbReference type="ARBA" id="ARBA00022741"/>
    </source>
</evidence>
<dbReference type="Pfam" id="PF01256">
    <property type="entry name" value="Carb_kinase"/>
    <property type="match status" value="2"/>
</dbReference>
<keyword evidence="7" id="KW-0175">Coiled coil</keyword>
<feature type="binding site" evidence="6">
    <location>
        <begin position="382"/>
        <end position="386"/>
    </location>
    <ligand>
        <name>ATP</name>
        <dbReference type="ChEBI" id="CHEBI:30616"/>
    </ligand>
</feature>
<feature type="binding site" evidence="6">
    <location>
        <position position="298"/>
    </location>
    <ligand>
        <name>(6S)-NADPHX</name>
        <dbReference type="ChEBI" id="CHEBI:64076"/>
    </ligand>
</feature>